<protein>
    <submittedName>
        <fullName evidence="2">Myosin XVB</fullName>
    </submittedName>
</protein>
<evidence type="ECO:0000313" key="2">
    <source>
        <dbReference type="RefSeq" id="XP_073901244.1"/>
    </source>
</evidence>
<proteinExistence type="predicted"/>
<accession>A0AC58K8K0</accession>
<dbReference type="Proteomes" id="UP001732720">
    <property type="component" value="Chromosome 11"/>
</dbReference>
<name>A0AC58K8K0_CASCN</name>
<sequence length="3063" mass="334830">MGGSKGKASQHPARPRRPASGEQESGSASADGAPSQDHRPGRGKARRARPATELDTAGDKGTAGGRREPTAERNGECRSPGTGPPREAQERRGSTHRGGQGPLESCEPGDSRGERPEEESLPGEERPRKRGHRRRRGKGRGPSTPSLGGDTSGGDGGSSCPDSEARETQKSTSQDGGAPEPKDTGWDETKTQPESALAPEECLSCHEGPAEPRGGEGSLGTEPQGDSEDYGMDTDSSPELAGHGWRPRETLGKASRAPEADAKATASSPLESSNAGVAGSSRVPRDSESALDAQDDGSQSETKPQGAEPGLAEASTAGAVQVAAGASEAGAREAEGAGDQRPGDPAPLAAIVVLRRLRARPSPEPSPQAAGSGRVGLKARLLRVAQALGLLRWLRLRIGQHPREGQGVGPRAGEGRGLERAGEGRGLERAGEGRGLGRAGEGRGGGPGLRRRLALRLAGLARLGGPSRAPPGGGSSPPQVPNSVVSDHPENDEDPTPDPKFAVVFPRIHRAGRAWTSRSSEAWVDAPAGEGSIWPPAGTAEDREGREASEEGAMEPRRASFLAPTPLDGTPLDENRSNSEEEPETLEAETPVHWAKGSGPREDPGLGTYALLPRLTLETRHPQERSPRGSRRERWEPEDEAEAALERDLELSLGPGLEMPPFPDAEGRSFSEGLEDTEDLARLRLVCDSSVLLCLKRRFHLGRIYTFGGPLLLALNPHEPLPLFSPEILASYHPSKVPNTTPHVFAIIAAAYSLSQSPGQDPCVLLGGHSGSGKTEVTKKMVQFLSSLEQKQTGDRRCQLDDVLPVLSSFGHAKTILNANASRFGLVLRLSLQQGVIKGASVSHYLLETSRVVFQAQAERSFHVFYELLAGLDLMEQEQLSLQGPETYYYLNQGRACSLQGKEDTQDFAGLVTALQVLGLSPEDLSAVWAVLATVLQLGNICFSPSERESQEVAAVCSWAEIHTAARLLQVPAERLEGAVTRRVMETPYGRVSRSLPVESAIDARDALAKALYSRLFRWLLRRINTWLSPPGKGGSMGTVTLVDTYGFEALRVNSLEQLCNNLASERLQLFSSQMLLAQEEEECRRELLPWAPIPQPPRESCLDLLVDQPHSLLSILDAQTWLSQATDHTFLQKCHYHHGDNPSYTKPQLPLPIFMVQHFAGTVTYQAHKFLHRNRDHLDPAVVEMLGQSQLQLVGSLFQGAESLAERGQGKPTLASHFRQSLGDLLAQLGRSRLYCIQCINPNPGKLPGLFDVGHVAEQLHQAGVLEAVRTRSAHFPVRMPFQAFLARFRTLGTEEQEDPSDREKCGAILSQVLGAGSRFYHLGVTQVLLREQGRQQLEQLWAQRRSQALLTLHRGLRACISRQRLRLLARMQARVRGLQARKRYRRRRAALGQLNTVLLVAQPLLQRRQRLQLGHWGGQHNGEAWEKVPSMDLGRLEIPAELATMLRTAEGHQYVLAGSIKESMPPEVPARPSLALPPDIDQFPFSSFISTSFQEPSLPSPGQPLSKPLTRLDGENPQHALEINKVILRLLGDGSLQSWQEQTMGTYLVRQGQRRPGLRDELFSQLVTQLWRNPDEQQSQRGWALMAVLLSAFPPTPALQKPLLKFVSDQAPRGMAALCQHKLLGALEQTPLALGASRAHPPTQLEWKAGWRRGRMALDVFTFNEECYSAEVESWTTGEQFAGWILQSRGLEVPPRGWSVSLHSGDTWQDLAGCDFVLDLIGQTEDLGDPAGSQSYPITPLGLAEDIPPAPGVQAPSLPPGLPPGPAPTLPSRSHTGESRTPGNLDGFLDHLFEPALAPGLSDLEQGWALSSRMKGGGSVGPTQQGYPVVYSGVVQMPGYQPAMVPAPMPMMPAMGTVPAIPAMMVPPQPQSQPLLSSLDTRQLAVQQQNFINQQAQILAQQMTTQAMSLSLEQQTQQRQRQYQSQASGAASQAPPSAITPKLKKPTPPGEEPEPDLESVGASLREETSEDAEDKPQHPRSFQQKRDYFQKMGQQQIKVKKVKPPAKVQIPQGEETEEEEEETTAGRVARQGPPGSCTCAAFDHLSFLSVPSPPPPPVVKKPLKQDAAKAAKEAEVKPDKKAGPGQSRAPVVHSSNSAPQRPEPSKEIRNIIRMYQSRPAPVPVPVQPVRPPKTFLKRNDPKDEALAKLGINGAHSPPSTPSPNLGKGPPPAVAPRPKARPRLEPSTSIKEKQGPLQELFGPNPSKAQVPPPPPAPPLPLPEEPRASPAEPRALTERMEDQGISTQLLVPSGSVCFSYASAPWKVFLRKEVFYPRENFSHPYCLHLLCEQILRDTFAESCIRISQEERHKMKGLLGDLEVGLDSIATAEDSVKKRIVVAARDNWANYFSRIFSVSGESGSDVQLLSVSHRGLRLLKMTQVPSFHVDQLKTLCSYSFAQVLGVECRGSSILELSLKNEQLVLHTARASAIKAMVEQFLSELRKESGYVIALRSYITDDHSLLSFHRGDLIQLLPVATLEPGWQFGSAGGRSGLFPADMVQPAAAPDPSFSLEQKKSWQRKSQPKLREPNPAQWDRASEHPARPQSQAQSDNSEPTSLPSFMTYASLSSDSHNYSMQEFALRYFRKSHTLLDQTGGGSEGKATTNLVQYTKTPIQESLINLSNKDASRQAVAGFRTLMQFMGDRSKSRGKTELDLLYELLEVCQKEDLRDEMYCQVIKQITGHPQPEHCAQGWSFLSLLTGFFPPSTTLMPYVTKFLQDSSPSQELARSSQEHLQRTIKYGGRQRLPPPGEMQAFLKGQAVRMLLIHLPGGVDYRTNIQTFTVAGDVLEELCGQMGIINSQEVQEFALFLIKGEGDLVRPLWPHEYLNSVVVDQAVSLHGRRLGWETPLHFDHPTYIDTHYGQVLRDYLQGKLMTSPQADTLLARLAALQHVVKASNSPLSEQDLLAYIPKPLQWQVNKATIKNLMAQELRQLQGHSSQEAQISFIEAASQLPLFGYTVYVVLRVSRIVLPGPVLLGLNRQHLVLMDPSSQKLCCSIALKDMHRLHLLSPLEEKGPPGLELNYGSVDNPQTIWVELPQAQELQHTILFLLDDGVSSTQWIGFN</sequence>
<organism evidence="1 2">
    <name type="scientific">Castor canadensis</name>
    <name type="common">American beaver</name>
    <dbReference type="NCBI Taxonomy" id="51338"/>
    <lineage>
        <taxon>Eukaryota</taxon>
        <taxon>Metazoa</taxon>
        <taxon>Chordata</taxon>
        <taxon>Craniata</taxon>
        <taxon>Vertebrata</taxon>
        <taxon>Euteleostomi</taxon>
        <taxon>Mammalia</taxon>
        <taxon>Eutheria</taxon>
        <taxon>Euarchontoglires</taxon>
        <taxon>Glires</taxon>
        <taxon>Rodentia</taxon>
        <taxon>Castorimorpha</taxon>
        <taxon>Castoridae</taxon>
        <taxon>Castor</taxon>
    </lineage>
</organism>
<evidence type="ECO:0000313" key="1">
    <source>
        <dbReference type="Proteomes" id="UP001732720"/>
    </source>
</evidence>
<gene>
    <name evidence="2" type="primary">Myo15b</name>
</gene>
<keyword evidence="1" id="KW-1185">Reference proteome</keyword>
<dbReference type="RefSeq" id="XP_073901244.1">
    <property type="nucleotide sequence ID" value="XM_074045143.1"/>
</dbReference>
<reference evidence="2" key="1">
    <citation type="submission" date="2025-08" db="UniProtKB">
        <authorList>
            <consortium name="RefSeq"/>
        </authorList>
    </citation>
    <scope>IDENTIFICATION</scope>
</reference>